<dbReference type="InterPro" id="IPR006634">
    <property type="entry name" value="TLC-dom"/>
</dbReference>
<evidence type="ECO:0000256" key="6">
    <source>
        <dbReference type="PROSITE-ProRule" id="PRU00205"/>
    </source>
</evidence>
<evidence type="ECO:0000313" key="10">
    <source>
        <dbReference type="EMBL" id="KDN40447.1"/>
    </source>
</evidence>
<comment type="subcellular location">
    <subcellularLocation>
        <location evidence="1">Membrane</location>
        <topology evidence="1">Multi-pass membrane protein</topology>
    </subcellularLocation>
</comment>
<dbReference type="GO" id="GO:0050291">
    <property type="term" value="F:sphingosine N-acyltransferase activity"/>
    <property type="evidence" value="ECO:0007669"/>
    <property type="project" value="InterPro"/>
</dbReference>
<sequence>MHAISSSEALHSINLLPHSLQSLLPNWVHSLPQLSPYDADVPNASHDYTTSSTYSRIFSAGPFKSDAAGFGHPLSALHWVTKAFLGLSYPVAGGRFADVVQKTQRHVGGAAGLWSIGSSSVSDASGRAWEWLLEPANQLYDKGPADLLYVLTWVLIWTAVRAAIIKHVLIPLGNRWVVKRVVPPCKAHRKETQEQVARLNDKSVLRFAEQGWCVLFYVPSLSLSLWVASRQPYWPLKTEHLWIGYPHAQIDGLTKFYYLAQLGFWLHQIFVLNVETKRKDYLQMFAHHIITVALIVFSYFTNYTRIGNMILCLMDPSDILLSAAKCLRYVGLQTICDIGFGLFLVSWVITRHVLYNILLWSAAVESRRFIVQTWIPEQGWFYTDRFILFMVSLLCALQVLLCIWFVMIARVAYRVVTGAPANDSRSDDETDGELELKPEQLDQRDVSEASKKEATKKHAGRKSAASVGDVAPAQPRSSSLGASLSSSGTPSPAPASSTSIAKAASMGNKKRR</sequence>
<feature type="transmembrane region" description="Helical" evidence="8">
    <location>
        <begin position="281"/>
        <end position="300"/>
    </location>
</feature>
<dbReference type="RefSeq" id="XP_013241404.1">
    <property type="nucleotide sequence ID" value="XM_013385950.1"/>
</dbReference>
<feature type="domain" description="TLC" evidence="9">
    <location>
        <begin position="205"/>
        <end position="417"/>
    </location>
</feature>
<dbReference type="PANTHER" id="PTHR12560:SF0">
    <property type="entry name" value="LD18904P"/>
    <property type="match status" value="1"/>
</dbReference>
<dbReference type="EMBL" id="JMSN01000091">
    <property type="protein sequence ID" value="KDN40447.1"/>
    <property type="molecule type" value="Genomic_DNA"/>
</dbReference>
<keyword evidence="3 6" id="KW-0812">Transmembrane</keyword>
<dbReference type="GO" id="GO:0016020">
    <property type="term" value="C:membrane"/>
    <property type="evidence" value="ECO:0007669"/>
    <property type="project" value="UniProtKB-SubCell"/>
</dbReference>
<evidence type="ECO:0000256" key="5">
    <source>
        <dbReference type="ARBA" id="ARBA00023136"/>
    </source>
</evidence>
<evidence type="ECO:0000256" key="7">
    <source>
        <dbReference type="SAM" id="MobiDB-lite"/>
    </source>
</evidence>
<feature type="transmembrane region" description="Helical" evidence="8">
    <location>
        <begin position="330"/>
        <end position="349"/>
    </location>
</feature>
<evidence type="ECO:0000256" key="3">
    <source>
        <dbReference type="ARBA" id="ARBA00022692"/>
    </source>
</evidence>
<dbReference type="Proteomes" id="UP000027361">
    <property type="component" value="Unassembled WGS sequence"/>
</dbReference>
<dbReference type="GO" id="GO:0046513">
    <property type="term" value="P:ceramide biosynthetic process"/>
    <property type="evidence" value="ECO:0007669"/>
    <property type="project" value="InterPro"/>
</dbReference>
<dbReference type="FunCoup" id="A0A066VFE6">
    <property type="interactions" value="211"/>
</dbReference>
<feature type="transmembrane region" description="Helical" evidence="8">
    <location>
        <begin position="386"/>
        <end position="407"/>
    </location>
</feature>
<dbReference type="InterPro" id="IPR016439">
    <property type="entry name" value="Lag1/Lac1-like"/>
</dbReference>
<proteinExistence type="inferred from homology"/>
<dbReference type="OrthoDB" id="537032at2759"/>
<dbReference type="PANTHER" id="PTHR12560">
    <property type="entry name" value="LONGEVITY ASSURANCE FACTOR 1 LAG1"/>
    <property type="match status" value="1"/>
</dbReference>
<evidence type="ECO:0000259" key="9">
    <source>
        <dbReference type="PROSITE" id="PS50922"/>
    </source>
</evidence>
<keyword evidence="5 6" id="KW-0472">Membrane</keyword>
<dbReference type="SMART" id="SM00724">
    <property type="entry name" value="TLC"/>
    <property type="match status" value="1"/>
</dbReference>
<dbReference type="OMA" id="TTCDIAF"/>
<evidence type="ECO:0000256" key="2">
    <source>
        <dbReference type="ARBA" id="ARBA00009808"/>
    </source>
</evidence>
<reference evidence="10 11" key="1">
    <citation type="submission" date="2014-05" db="EMBL/GenBank/DDBJ databases">
        <title>Draft genome sequence of a rare smut relative, Tilletiaria anomala UBC 951.</title>
        <authorList>
            <consortium name="DOE Joint Genome Institute"/>
            <person name="Toome M."/>
            <person name="Kuo A."/>
            <person name="Henrissat B."/>
            <person name="Lipzen A."/>
            <person name="Tritt A."/>
            <person name="Yoshinaga Y."/>
            <person name="Zane M."/>
            <person name="Barry K."/>
            <person name="Grigoriev I.V."/>
            <person name="Spatafora J.W."/>
            <person name="Aimea M.C."/>
        </authorList>
    </citation>
    <scope>NUCLEOTIDE SEQUENCE [LARGE SCALE GENOMIC DNA]</scope>
    <source>
        <strain evidence="10 11">UBC 951</strain>
    </source>
</reference>
<dbReference type="GeneID" id="25261973"/>
<dbReference type="Pfam" id="PF03798">
    <property type="entry name" value="TRAM_LAG1_CLN8"/>
    <property type="match status" value="1"/>
</dbReference>
<feature type="region of interest" description="Disordered" evidence="7">
    <location>
        <begin position="420"/>
        <end position="512"/>
    </location>
</feature>
<evidence type="ECO:0000256" key="1">
    <source>
        <dbReference type="ARBA" id="ARBA00004141"/>
    </source>
</evidence>
<dbReference type="STRING" id="1037660.A0A066VFE6"/>
<feature type="compositionally biased region" description="Low complexity" evidence="7">
    <location>
        <begin position="477"/>
        <end position="505"/>
    </location>
</feature>
<evidence type="ECO:0000256" key="4">
    <source>
        <dbReference type="ARBA" id="ARBA00022989"/>
    </source>
</evidence>
<evidence type="ECO:0000256" key="8">
    <source>
        <dbReference type="SAM" id="Phobius"/>
    </source>
</evidence>
<organism evidence="10 11">
    <name type="scientific">Tilletiaria anomala (strain ATCC 24038 / CBS 436.72 / UBC 951)</name>
    <dbReference type="NCBI Taxonomy" id="1037660"/>
    <lineage>
        <taxon>Eukaryota</taxon>
        <taxon>Fungi</taxon>
        <taxon>Dikarya</taxon>
        <taxon>Basidiomycota</taxon>
        <taxon>Ustilaginomycotina</taxon>
        <taxon>Exobasidiomycetes</taxon>
        <taxon>Georgefischeriales</taxon>
        <taxon>Tilletiariaceae</taxon>
        <taxon>Tilletiaria</taxon>
    </lineage>
</organism>
<comment type="caution">
    <text evidence="10">The sequence shown here is derived from an EMBL/GenBank/DDBJ whole genome shotgun (WGS) entry which is preliminary data.</text>
</comment>
<accession>A0A066VFE6</accession>
<feature type="compositionally biased region" description="Basic and acidic residues" evidence="7">
    <location>
        <begin position="434"/>
        <end position="453"/>
    </location>
</feature>
<dbReference type="InParanoid" id="A0A066VFE6"/>
<dbReference type="AlphaFoldDB" id="A0A066VFE6"/>
<evidence type="ECO:0000313" key="11">
    <source>
        <dbReference type="Proteomes" id="UP000027361"/>
    </source>
</evidence>
<name>A0A066VFE6_TILAU</name>
<protein>
    <submittedName>
        <fullName evidence="10">LAG1-domain-containing protein</fullName>
    </submittedName>
</protein>
<keyword evidence="11" id="KW-1185">Reference proteome</keyword>
<gene>
    <name evidence="10" type="ORF">K437DRAFT_189812</name>
</gene>
<dbReference type="PROSITE" id="PS50922">
    <property type="entry name" value="TLC"/>
    <property type="match status" value="1"/>
</dbReference>
<keyword evidence="4 8" id="KW-1133">Transmembrane helix</keyword>
<dbReference type="HOGENOM" id="CLU_512098_0_0_1"/>
<comment type="similarity">
    <text evidence="2">Belongs to the sphingosine N-acyltransferase family.</text>
</comment>